<evidence type="ECO:0000313" key="2">
    <source>
        <dbReference type="Proteomes" id="UP000184028"/>
    </source>
</evidence>
<dbReference type="InterPro" id="IPR045538">
    <property type="entry name" value="CIS_TMP"/>
</dbReference>
<dbReference type="OrthoDB" id="1488184at2"/>
<keyword evidence="2" id="KW-1185">Reference proteome</keyword>
<organism evidence="1 2">
    <name type="scientific">Flavobacterium chilense</name>
    <dbReference type="NCBI Taxonomy" id="946677"/>
    <lineage>
        <taxon>Bacteria</taxon>
        <taxon>Pseudomonadati</taxon>
        <taxon>Bacteroidota</taxon>
        <taxon>Flavobacteriia</taxon>
        <taxon>Flavobacteriales</taxon>
        <taxon>Flavobacteriaceae</taxon>
        <taxon>Flavobacterium</taxon>
    </lineage>
</organism>
<dbReference type="Proteomes" id="UP000184028">
    <property type="component" value="Unassembled WGS sequence"/>
</dbReference>
<dbReference type="Pfam" id="PF19268">
    <property type="entry name" value="CIS_TMP"/>
    <property type="match status" value="1"/>
</dbReference>
<dbReference type="STRING" id="946677.SAMN05444484_1011091"/>
<accession>A0A1M6ZN93</accession>
<gene>
    <name evidence="1" type="ORF">SAMN05444484_1011091</name>
</gene>
<proteinExistence type="predicted"/>
<name>A0A1M6ZN93_9FLAO</name>
<protein>
    <submittedName>
        <fullName evidence="1">Uncharacterized protein</fullName>
    </submittedName>
</protein>
<evidence type="ECO:0000313" key="1">
    <source>
        <dbReference type="EMBL" id="SHL31813.1"/>
    </source>
</evidence>
<reference evidence="2" key="1">
    <citation type="submission" date="2016-11" db="EMBL/GenBank/DDBJ databases">
        <authorList>
            <person name="Varghese N."/>
            <person name="Submissions S."/>
        </authorList>
    </citation>
    <scope>NUCLEOTIDE SEQUENCE [LARGE SCALE GENOMIC DNA]</scope>
    <source>
        <strain evidence="2">DSM 24724</strain>
    </source>
</reference>
<dbReference type="AlphaFoldDB" id="A0A1M6ZN93"/>
<dbReference type="RefSeq" id="WP_068841110.1">
    <property type="nucleotide sequence ID" value="NZ_FRBT01000001.1"/>
</dbReference>
<sequence length="228" mass="26377">MSIKKSLKYLISGINTYGTLKNDSYIYFTFSDVNLIEEINMETPSKNEPIKSLKKQAALNKNGILVENAGIVLLNNFIDILFHRLKLTEEKKFTSTENQIKAVHCLQYLVTGLTYTDQDFLSLNKVLCGLSVNDTISNEFEMSEEKRSLIDGLLYAAIGYWPEAKDSSLTGFRGNWLIREGNLIELEDKWELTVQKRAYDILLRKSPFYFSIVKYPWMNKPLHVIWQL</sequence>
<dbReference type="EMBL" id="FRBT01000001">
    <property type="protein sequence ID" value="SHL31813.1"/>
    <property type="molecule type" value="Genomic_DNA"/>
</dbReference>